<organism evidence="1 2">
    <name type="scientific">Cytospora leucostoma</name>
    <dbReference type="NCBI Taxonomy" id="1230097"/>
    <lineage>
        <taxon>Eukaryota</taxon>
        <taxon>Fungi</taxon>
        <taxon>Dikarya</taxon>
        <taxon>Ascomycota</taxon>
        <taxon>Pezizomycotina</taxon>
        <taxon>Sordariomycetes</taxon>
        <taxon>Sordariomycetidae</taxon>
        <taxon>Diaporthales</taxon>
        <taxon>Cytosporaceae</taxon>
        <taxon>Cytospora</taxon>
    </lineage>
</organism>
<evidence type="ECO:0000313" key="1">
    <source>
        <dbReference type="EMBL" id="ROV97191.1"/>
    </source>
</evidence>
<dbReference type="EMBL" id="LKEB01000065">
    <property type="protein sequence ID" value="ROV97191.1"/>
    <property type="molecule type" value="Genomic_DNA"/>
</dbReference>
<dbReference type="Proteomes" id="UP000285146">
    <property type="component" value="Unassembled WGS sequence"/>
</dbReference>
<reference evidence="1 2" key="1">
    <citation type="submission" date="2015-09" db="EMBL/GenBank/DDBJ databases">
        <title>Host preference determinants of Valsa canker pathogens revealed by comparative genomics.</title>
        <authorList>
            <person name="Yin Z."/>
            <person name="Huang L."/>
        </authorList>
    </citation>
    <scope>NUCLEOTIDE SEQUENCE [LARGE SCALE GENOMIC DNA]</scope>
    <source>
        <strain evidence="1 2">SXYLt</strain>
    </source>
</reference>
<sequence>MPNVGRELGSIEHQGLEPCGEQVTSASPFDFLCSYSWKKTARGTQNKGSRQPQIYVPGEAPALILHELPYVVKRRNSTQHYRDANVAHMPRYPFEPMFQSLSVMNPEARFDQVDVVINRNSLGHLLRFASGTCPKSFRLDLAMVHNTLVVTPVWEKITESKRHKLNYGREFEDLFVRRHTDMQDGSSHHRAIRYNLGPLNCAVLCETDAALHNFDELRASRSHANWRFLSKPKTVAHQLLSIQGQPRTDSEISLCRSVNPEHCIITRPKHYPHSMVIPRGRGTPSVALAELVMTKGRAAKKNMQLWLGRTPYCVRGSHVGESFTKIDVIYYGTSFRAYEIENQEGLQRLVSLIMDLKRFAINADNQGCIVICDKTIKPLALRVFDHEKTPKPPLPEDLRRQFWKEAEVEQ</sequence>
<gene>
    <name evidence="1" type="ORF">VPNG_08791</name>
</gene>
<dbReference type="STRING" id="1230097.A0A423W1Y6"/>
<accession>A0A423W1Y6</accession>
<dbReference type="PANTHER" id="PTHR35179">
    <property type="entry name" value="PROTEIN CBG02620"/>
    <property type="match status" value="1"/>
</dbReference>
<proteinExistence type="predicted"/>
<name>A0A423W1Y6_9PEZI</name>
<keyword evidence="2" id="KW-1185">Reference proteome</keyword>
<comment type="caution">
    <text evidence="1">The sequence shown here is derived from an EMBL/GenBank/DDBJ whole genome shotgun (WGS) entry which is preliminary data.</text>
</comment>
<dbReference type="AlphaFoldDB" id="A0A423W1Y6"/>
<protein>
    <submittedName>
        <fullName evidence="1">Uncharacterized protein</fullName>
    </submittedName>
</protein>
<dbReference type="PANTHER" id="PTHR35179:SF1">
    <property type="entry name" value="INTEGRAL MEMBRANE PROTEIN"/>
    <property type="match status" value="1"/>
</dbReference>
<dbReference type="OrthoDB" id="420564at2759"/>
<evidence type="ECO:0000313" key="2">
    <source>
        <dbReference type="Proteomes" id="UP000285146"/>
    </source>
</evidence>
<dbReference type="InParanoid" id="A0A423W1Y6"/>